<gene>
    <name evidence="1" type="ORF">WKI58_08305</name>
</gene>
<name>A0ACC6QDN3_9ACTN</name>
<reference evidence="1" key="1">
    <citation type="submission" date="2024-03" db="EMBL/GenBank/DDBJ databases">
        <title>Novel Streptomyces species of biotechnological and ecological value are a feature of Machair soil.</title>
        <authorList>
            <person name="Prole J.R."/>
            <person name="Goodfellow M."/>
            <person name="Allenby N."/>
            <person name="Ward A.C."/>
        </authorList>
    </citation>
    <scope>NUCLEOTIDE SEQUENCE</scope>
    <source>
        <strain evidence="1">MS1.AVA.4</strain>
    </source>
</reference>
<comment type="caution">
    <text evidence="1">The sequence shown here is derived from an EMBL/GenBank/DDBJ whole genome shotgun (WGS) entry which is preliminary data.</text>
</comment>
<sequence length="111" mass="11590">MSDHRRPGLAAGALLLTAAVAGCSGLGRTAVGTVTYETERKAVVTVSNPGVNGCHRFSSAGAVRIENATMIDIIAYPTPDCTGSNTAYIPTTLFDNIVPGDPPWRSYSLVH</sequence>
<evidence type="ECO:0000313" key="1">
    <source>
        <dbReference type="EMBL" id="MEJ8656528.1"/>
    </source>
</evidence>
<dbReference type="Proteomes" id="UP001375539">
    <property type="component" value="Unassembled WGS sequence"/>
</dbReference>
<protein>
    <submittedName>
        <fullName evidence="1">Uncharacterized protein</fullName>
    </submittedName>
</protein>
<dbReference type="EMBL" id="JBBKAI010000002">
    <property type="protein sequence ID" value="MEJ8656528.1"/>
    <property type="molecule type" value="Genomic_DNA"/>
</dbReference>
<keyword evidence="2" id="KW-1185">Reference proteome</keyword>
<proteinExistence type="predicted"/>
<evidence type="ECO:0000313" key="2">
    <source>
        <dbReference type="Proteomes" id="UP001375539"/>
    </source>
</evidence>
<accession>A0ACC6QDN3</accession>
<organism evidence="1 2">
    <name type="scientific">Streptomyces pratisoli</name>
    <dbReference type="NCBI Taxonomy" id="3139917"/>
    <lineage>
        <taxon>Bacteria</taxon>
        <taxon>Bacillati</taxon>
        <taxon>Actinomycetota</taxon>
        <taxon>Actinomycetes</taxon>
        <taxon>Kitasatosporales</taxon>
        <taxon>Streptomycetaceae</taxon>
        <taxon>Streptomyces</taxon>
    </lineage>
</organism>